<sequence length="437" mass="50420">MKRIIGVFLLLYLLLPEVVIGQKKINWEIAKSILYANNINLKQSFLKEKIVKNNINIARGNLYPSLSFSANNQHTMGLVFDPVSGRLITGNQWSNYATGSLGSSLVIFQGGQKQNVLESEKINLELAQLDTEMLLQELELQLLQLFTQSLINRDLWQAAGSQQELSKEQLRQEEELMKSGKRTLIDVGQAKAKYATDNLNTVNAKNAYEISILKLRQILDLNDSEEIQLQSISQDTLSVTGEYNIHNDVYIKKIDKQLALQEISIKLARSTYFPTLVFNSSYGTNYSSQRMDGLSGETMAFWRQINQNRTLYGNLALTLPLFDGNRTKNNLNSAKLTKRNLLYEKEKQFVDRKQKYAQAELEYRYSEEELKALQLAYEVNKTNYEAINERYKIGKNSSIDLYKALTEYNISEYKLISSRYRVFFQKINLRIIRNMEN</sequence>
<dbReference type="Gene3D" id="1.20.1600.10">
    <property type="entry name" value="Outer membrane efflux proteins (OEP)"/>
    <property type="match status" value="1"/>
</dbReference>
<evidence type="ECO:0000256" key="6">
    <source>
        <dbReference type="ARBA" id="ARBA00023136"/>
    </source>
</evidence>
<evidence type="ECO:0008006" key="10">
    <source>
        <dbReference type="Google" id="ProtNLM"/>
    </source>
</evidence>
<evidence type="ECO:0000313" key="8">
    <source>
        <dbReference type="EMBL" id="RKF37699.1"/>
    </source>
</evidence>
<gene>
    <name evidence="8" type="ORF">BCY89_27300</name>
</gene>
<evidence type="ECO:0000256" key="4">
    <source>
        <dbReference type="ARBA" id="ARBA00022452"/>
    </source>
</evidence>
<dbReference type="GO" id="GO:0015562">
    <property type="term" value="F:efflux transmembrane transporter activity"/>
    <property type="evidence" value="ECO:0007669"/>
    <property type="project" value="InterPro"/>
</dbReference>
<keyword evidence="5" id="KW-0812">Transmembrane</keyword>
<protein>
    <recommendedName>
        <fullName evidence="10">Outer membrane protein</fullName>
    </recommendedName>
</protein>
<reference evidence="8 9" key="1">
    <citation type="submission" date="2016-07" db="EMBL/GenBank/DDBJ databases">
        <title>Genome analysis of Sphingobacterium siyangense T12B17.</title>
        <authorList>
            <person name="Xu D."/>
            <person name="Su Y."/>
            <person name="Zheng S."/>
        </authorList>
    </citation>
    <scope>NUCLEOTIDE SEQUENCE [LARGE SCALE GENOMIC DNA]</scope>
    <source>
        <strain evidence="8 9">T12B17</strain>
    </source>
</reference>
<dbReference type="InterPro" id="IPR003423">
    <property type="entry name" value="OMP_efflux"/>
</dbReference>
<comment type="caution">
    <text evidence="8">The sequence shown here is derived from an EMBL/GenBank/DDBJ whole genome shotgun (WGS) entry which is preliminary data.</text>
</comment>
<evidence type="ECO:0000256" key="3">
    <source>
        <dbReference type="ARBA" id="ARBA00022448"/>
    </source>
</evidence>
<keyword evidence="4" id="KW-1134">Transmembrane beta strand</keyword>
<dbReference type="GO" id="GO:1990281">
    <property type="term" value="C:efflux pump complex"/>
    <property type="evidence" value="ECO:0007669"/>
    <property type="project" value="TreeGrafter"/>
</dbReference>
<keyword evidence="7" id="KW-0998">Cell outer membrane</keyword>
<accession>A0A420FXP2</accession>
<dbReference type="GO" id="GO:0015288">
    <property type="term" value="F:porin activity"/>
    <property type="evidence" value="ECO:0007669"/>
    <property type="project" value="TreeGrafter"/>
</dbReference>
<proteinExistence type="inferred from homology"/>
<dbReference type="RefSeq" id="WP_120333896.1">
    <property type="nucleotide sequence ID" value="NZ_DAMBKY010000007.1"/>
</dbReference>
<organism evidence="8 9">
    <name type="scientific">Sphingobacterium siyangense</name>
    <dbReference type="NCBI Taxonomy" id="459529"/>
    <lineage>
        <taxon>Bacteria</taxon>
        <taxon>Pseudomonadati</taxon>
        <taxon>Bacteroidota</taxon>
        <taxon>Sphingobacteriia</taxon>
        <taxon>Sphingobacteriales</taxon>
        <taxon>Sphingobacteriaceae</taxon>
        <taxon>Sphingobacterium</taxon>
    </lineage>
</organism>
<keyword evidence="3" id="KW-0813">Transport</keyword>
<dbReference type="AlphaFoldDB" id="A0A420FXP2"/>
<keyword evidence="6" id="KW-0472">Membrane</keyword>
<dbReference type="GO" id="GO:0009279">
    <property type="term" value="C:cell outer membrane"/>
    <property type="evidence" value="ECO:0007669"/>
    <property type="project" value="UniProtKB-SubCell"/>
</dbReference>
<comment type="subcellular location">
    <subcellularLocation>
        <location evidence="1">Cell outer membrane</location>
    </subcellularLocation>
</comment>
<dbReference type="PANTHER" id="PTHR30026:SF20">
    <property type="entry name" value="OUTER MEMBRANE PROTEIN TOLC"/>
    <property type="match status" value="1"/>
</dbReference>
<dbReference type="SUPFAM" id="SSF56954">
    <property type="entry name" value="Outer membrane efflux proteins (OEP)"/>
    <property type="match status" value="1"/>
</dbReference>
<evidence type="ECO:0000313" key="9">
    <source>
        <dbReference type="Proteomes" id="UP000286402"/>
    </source>
</evidence>
<evidence type="ECO:0000256" key="1">
    <source>
        <dbReference type="ARBA" id="ARBA00004442"/>
    </source>
</evidence>
<dbReference type="Pfam" id="PF02321">
    <property type="entry name" value="OEP"/>
    <property type="match status" value="2"/>
</dbReference>
<evidence type="ECO:0000256" key="7">
    <source>
        <dbReference type="ARBA" id="ARBA00023237"/>
    </source>
</evidence>
<name>A0A420FXP2_9SPHI</name>
<evidence type="ECO:0000256" key="2">
    <source>
        <dbReference type="ARBA" id="ARBA00007613"/>
    </source>
</evidence>
<dbReference type="Proteomes" id="UP000286402">
    <property type="component" value="Unassembled WGS sequence"/>
</dbReference>
<comment type="similarity">
    <text evidence="2">Belongs to the outer membrane factor (OMF) (TC 1.B.17) family.</text>
</comment>
<keyword evidence="9" id="KW-1185">Reference proteome</keyword>
<dbReference type="PANTHER" id="PTHR30026">
    <property type="entry name" value="OUTER MEMBRANE PROTEIN TOLC"/>
    <property type="match status" value="1"/>
</dbReference>
<evidence type="ECO:0000256" key="5">
    <source>
        <dbReference type="ARBA" id="ARBA00022692"/>
    </source>
</evidence>
<dbReference type="InterPro" id="IPR051906">
    <property type="entry name" value="TolC-like"/>
</dbReference>
<dbReference type="EMBL" id="MCAQ01000009">
    <property type="protein sequence ID" value="RKF37699.1"/>
    <property type="molecule type" value="Genomic_DNA"/>
</dbReference>